<keyword evidence="3" id="KW-1185">Reference proteome</keyword>
<dbReference type="InterPro" id="IPR036397">
    <property type="entry name" value="RNaseH_sf"/>
</dbReference>
<proteinExistence type="predicted"/>
<protein>
    <recommendedName>
        <fullName evidence="1">Tc1-like transposase DDE domain-containing protein</fullName>
    </recommendedName>
</protein>
<name>A0A8H7QY69_9FUNG</name>
<organism evidence="2 3">
    <name type="scientific">Mucor saturninus</name>
    <dbReference type="NCBI Taxonomy" id="64648"/>
    <lineage>
        <taxon>Eukaryota</taxon>
        <taxon>Fungi</taxon>
        <taxon>Fungi incertae sedis</taxon>
        <taxon>Mucoromycota</taxon>
        <taxon>Mucoromycotina</taxon>
        <taxon>Mucoromycetes</taxon>
        <taxon>Mucorales</taxon>
        <taxon>Mucorineae</taxon>
        <taxon>Mucoraceae</taxon>
        <taxon>Mucor</taxon>
    </lineage>
</organism>
<dbReference type="Gene3D" id="3.30.420.10">
    <property type="entry name" value="Ribonuclease H-like superfamily/Ribonuclease H"/>
    <property type="match status" value="1"/>
</dbReference>
<evidence type="ECO:0000313" key="3">
    <source>
        <dbReference type="Proteomes" id="UP000603453"/>
    </source>
</evidence>
<evidence type="ECO:0000259" key="1">
    <source>
        <dbReference type="Pfam" id="PF13358"/>
    </source>
</evidence>
<comment type="caution">
    <text evidence="2">The sequence shown here is derived from an EMBL/GenBank/DDBJ whole genome shotgun (WGS) entry which is preliminary data.</text>
</comment>
<feature type="domain" description="Tc1-like transposase DDE" evidence="1">
    <location>
        <begin position="313"/>
        <end position="383"/>
    </location>
</feature>
<dbReference type="OrthoDB" id="2266637at2759"/>
<dbReference type="AlphaFoldDB" id="A0A8H7QY69"/>
<evidence type="ECO:0000313" key="2">
    <source>
        <dbReference type="EMBL" id="KAG2200906.1"/>
    </source>
</evidence>
<gene>
    <name evidence="2" type="ORF">INT47_003141</name>
</gene>
<dbReference type="Proteomes" id="UP000603453">
    <property type="component" value="Unassembled WGS sequence"/>
</dbReference>
<dbReference type="PANTHER" id="PTHR46564">
    <property type="entry name" value="TRANSPOSASE"/>
    <property type="match status" value="1"/>
</dbReference>
<dbReference type="InterPro" id="IPR047655">
    <property type="entry name" value="Transpos_IS630-like"/>
</dbReference>
<sequence length="421" mass="48532">MPNYNAPHHFQKFNNRDDYQVWFENVACFHANWKFNKSYKTFRNDTSHAGKPIAQRQPTISEVKRRKTKKPSVRVDCKAKITVTLHASGPVTISHHWAHHNHDPTQVDDILLSGLPVALDDESYKNAIPASLMVKYQDVFNIINAKLNRLSRKDPLDKLSVKKWMEYLETVKGSSTLFYNEERAVEEPFLVSEEWCIDSTQKRYDWVVRWSQTDMDYMSNCAFIDEAAFHINLKRTMAWSEKGTRAEVIVPQTRAKTTTILGATSVWGVLNVQVRLPGTSNKKRKLAGTSSGKATTVGTVTGHYFNFVAKTIDIMDQHEQFKDFYLIMDNAPIHTAKDIERYIIQRGYRCVYLPPYSPELNPIEQFWHVVKSKLKRENLLKTETLSARITDACNEVLFSDLEGSARYSVKKFDVCLAKEPL</sequence>
<dbReference type="Pfam" id="PF13358">
    <property type="entry name" value="DDE_3"/>
    <property type="match status" value="1"/>
</dbReference>
<dbReference type="InterPro" id="IPR038717">
    <property type="entry name" value="Tc1-like_DDE_dom"/>
</dbReference>
<dbReference type="PANTHER" id="PTHR46564:SF1">
    <property type="entry name" value="TRANSPOSASE"/>
    <property type="match status" value="1"/>
</dbReference>
<dbReference type="NCBIfam" id="NF033545">
    <property type="entry name" value="transpos_IS630"/>
    <property type="match status" value="1"/>
</dbReference>
<accession>A0A8H7QY69</accession>
<reference evidence="2" key="1">
    <citation type="submission" date="2020-12" db="EMBL/GenBank/DDBJ databases">
        <title>Metabolic potential, ecology and presence of endohyphal bacteria is reflected in genomic diversity of Mucoromycotina.</title>
        <authorList>
            <person name="Muszewska A."/>
            <person name="Okrasinska A."/>
            <person name="Steczkiewicz K."/>
            <person name="Drgas O."/>
            <person name="Orlowska M."/>
            <person name="Perlinska-Lenart U."/>
            <person name="Aleksandrzak-Piekarczyk T."/>
            <person name="Szatraj K."/>
            <person name="Zielenkiewicz U."/>
            <person name="Pilsyk S."/>
            <person name="Malc E."/>
            <person name="Mieczkowski P."/>
            <person name="Kruszewska J.S."/>
            <person name="Biernat P."/>
            <person name="Pawlowska J."/>
        </authorList>
    </citation>
    <scope>NUCLEOTIDE SEQUENCE</scope>
    <source>
        <strain evidence="2">WA0000017839</strain>
    </source>
</reference>
<dbReference type="GO" id="GO:0003676">
    <property type="term" value="F:nucleic acid binding"/>
    <property type="evidence" value="ECO:0007669"/>
    <property type="project" value="InterPro"/>
</dbReference>
<dbReference type="EMBL" id="JAEPRD010000077">
    <property type="protein sequence ID" value="KAG2200906.1"/>
    <property type="molecule type" value="Genomic_DNA"/>
</dbReference>